<keyword evidence="6" id="KW-1185">Reference proteome</keyword>
<dbReference type="PANTHER" id="PTHR15830:SF10">
    <property type="entry name" value="TELOMERE LENGTH REGULATION PROTEIN TEL2 HOMOLOG"/>
    <property type="match status" value="1"/>
</dbReference>
<evidence type="ECO:0000259" key="4">
    <source>
        <dbReference type="Pfam" id="PF10193"/>
    </source>
</evidence>
<dbReference type="Pfam" id="PF10193">
    <property type="entry name" value="Telomere_reg-2"/>
    <property type="match status" value="1"/>
</dbReference>
<evidence type="ECO:0000256" key="3">
    <source>
        <dbReference type="SAM" id="Phobius"/>
    </source>
</evidence>
<proteinExistence type="inferred from homology"/>
<feature type="transmembrane region" description="Helical" evidence="3">
    <location>
        <begin position="853"/>
        <end position="875"/>
    </location>
</feature>
<evidence type="ECO:0000256" key="2">
    <source>
        <dbReference type="SAM" id="MobiDB-lite"/>
    </source>
</evidence>
<feature type="region of interest" description="Disordered" evidence="2">
    <location>
        <begin position="541"/>
        <end position="611"/>
    </location>
</feature>
<dbReference type="InterPro" id="IPR019337">
    <property type="entry name" value="Telomere_length_regulation_dom"/>
</dbReference>
<reference evidence="5 6" key="1">
    <citation type="journal article" date="2018" name="IMA Fungus">
        <title>IMA Genome-F 9: Draft genome sequence of Annulohypoxylon stygium, Aspergillus mulundensis, Berkeleyomyces basicola (syn. Thielaviopsis basicola), Ceratocystis smalleyi, two Cercospora beticola strains, Coleophoma cylindrospora, Fusarium fracticaudum, Phialophora cf. hyalina, and Morchella septimelata.</title>
        <authorList>
            <person name="Wingfield B.D."/>
            <person name="Bills G.F."/>
            <person name="Dong Y."/>
            <person name="Huang W."/>
            <person name="Nel W.J."/>
            <person name="Swalarsk-Parry B.S."/>
            <person name="Vaghefi N."/>
            <person name="Wilken P.M."/>
            <person name="An Z."/>
            <person name="de Beer Z.W."/>
            <person name="De Vos L."/>
            <person name="Chen L."/>
            <person name="Duong T.A."/>
            <person name="Gao Y."/>
            <person name="Hammerbacher A."/>
            <person name="Kikkert J.R."/>
            <person name="Li Y."/>
            <person name="Li H."/>
            <person name="Li K."/>
            <person name="Li Q."/>
            <person name="Liu X."/>
            <person name="Ma X."/>
            <person name="Naidoo K."/>
            <person name="Pethybridge S.J."/>
            <person name="Sun J."/>
            <person name="Steenkamp E.T."/>
            <person name="van der Nest M.A."/>
            <person name="van Wyk S."/>
            <person name="Wingfield M.J."/>
            <person name="Xiong C."/>
            <person name="Yue Q."/>
            <person name="Zhang X."/>
        </authorList>
    </citation>
    <scope>NUCLEOTIDE SEQUENCE [LARGE SCALE GENOMIC DNA]</scope>
    <source>
        <strain evidence="5 6">BP5796</strain>
    </source>
</reference>
<keyword evidence="3" id="KW-0472">Membrane</keyword>
<name>A0A3D8RVM1_9HELO</name>
<dbReference type="GO" id="GO:0005829">
    <property type="term" value="C:cytosol"/>
    <property type="evidence" value="ECO:0007669"/>
    <property type="project" value="TreeGrafter"/>
</dbReference>
<keyword evidence="3" id="KW-0812">Transmembrane</keyword>
<dbReference type="GO" id="GO:0051879">
    <property type="term" value="F:Hsp90 protein binding"/>
    <property type="evidence" value="ECO:0007669"/>
    <property type="project" value="TreeGrafter"/>
</dbReference>
<sequence>MDELLNPVSTISYKDTGETRENLLVEVGQSDSRVQKPAANSRSLVASSTPQDILEVLRNAPNHDSLMLALKLLSDENATFKVTDPSPLAAQIIHVLVSDVIPNYWHILGKSRGAQRRNTHSSKTVDWDILVPLRSVPGLSSILLRLKELIQTCKEHKNRVGGPDVPANLDILLQLVTAVLTEDDSVLKIWDTLGPITAKQKALRHEFLGLFGSGKLLGICAEAEDIVNDGGKSTPRNFWIADGAFYSEWLGSNITRWAKSLPADSSDAWKCCGELLSKAFRLGNPEKVLREIVSSLLLLQTDDKSFSFLSLIDSLPSLEQKNLLQTLLKLISKDYFSATVTSEDDSEWWKANAYPVSGAANLISRVISTEQRKEYIIDWLTGSSGAGIGDGIAIRRAVVVSISNSKNDLETVLEKGLQQFGDQLYIRHTPTLQQEVHAQVLLLSAGYIHRRAPLRLAILLRSGAHLNAVSNRLAASSPRARFLGMIVGEALSSLVDKVDNKMDFKVDEMSTAEAKWFKSLVFVQDTTGSLDALKSKAIVETPRRKEKSKASKGNPIPKPDVTRGTSKIVSIEEIEDDEEGEESDDDGLVPYAKPDSDVEDSDEDPTLINRNKPTAPVYVRDLITYFRDIEDYDKQKLALATAPSLIRRKANFGTEVSSHAEELATLLVGLQDKYDMEDFADMRLQGMIAILVSQPQKMGPWFSKTFFDGDYSLSQRASVLTTIGLGARELGGFGSADKAMGNSSTSFASKALPEKMQALYAPPAQPPLSALESLSTDMTRTMIAPMATSLADKLTGPDILKVRTFSSRLEVESRRKKPVTNTLAALVSNSFFFPLTGRFFIHLKAYGSSRANVVFQPHLLSLFIKTLALLLHFSGPSTLSLPQMTSEFWDLLLSLRMQAVGDIIVVESILFAFMTILEMNEDKRRLVEVHGRQLLETQQWVEGIFSRIGNGGSEEDMRIRTLAAAALVRIGECVEKYQALLMGDLASFRG</sequence>
<protein>
    <recommendedName>
        <fullName evidence="4">Telomere length regulation protein conserved domain-containing protein</fullName>
    </recommendedName>
</protein>
<evidence type="ECO:0000313" key="5">
    <source>
        <dbReference type="EMBL" id="RDW78107.1"/>
    </source>
</evidence>
<feature type="transmembrane region" description="Helical" evidence="3">
    <location>
        <begin position="895"/>
        <end position="917"/>
    </location>
</feature>
<feature type="transmembrane region" description="Helical" evidence="3">
    <location>
        <begin position="823"/>
        <end position="841"/>
    </location>
</feature>
<gene>
    <name evidence="5" type="ORF">BP5796_05959</name>
</gene>
<dbReference type="OrthoDB" id="10258062at2759"/>
<dbReference type="Gene3D" id="1.25.40.720">
    <property type="entry name" value="Telomere length regulation protein 2, C-terminal domain"/>
    <property type="match status" value="2"/>
</dbReference>
<dbReference type="AlphaFoldDB" id="A0A3D8RVM1"/>
<dbReference type="GO" id="GO:0042162">
    <property type="term" value="F:telomeric DNA binding"/>
    <property type="evidence" value="ECO:0007669"/>
    <property type="project" value="TreeGrafter"/>
</dbReference>
<dbReference type="FunFam" id="1.25.40.720:FF:000004">
    <property type="entry name" value="WGS project CABT00000000 data, contig 2.6"/>
    <property type="match status" value="1"/>
</dbReference>
<accession>A0A3D8RVM1</accession>
<dbReference type="PANTHER" id="PTHR15830">
    <property type="entry name" value="TELOMERE LENGTH REGULATION PROTEIN TEL2 FAMILY MEMBER"/>
    <property type="match status" value="1"/>
</dbReference>
<comment type="similarity">
    <text evidence="1">Belongs to the TEL2 family.</text>
</comment>
<dbReference type="Proteomes" id="UP000256328">
    <property type="component" value="Unassembled WGS sequence"/>
</dbReference>
<evidence type="ECO:0000313" key="6">
    <source>
        <dbReference type="Proteomes" id="UP000256328"/>
    </source>
</evidence>
<dbReference type="EMBL" id="PDLN01000008">
    <property type="protein sequence ID" value="RDW78107.1"/>
    <property type="molecule type" value="Genomic_DNA"/>
</dbReference>
<dbReference type="InterPro" id="IPR051970">
    <property type="entry name" value="TEL2_Regulation"/>
</dbReference>
<dbReference type="GO" id="GO:0051083">
    <property type="term" value="P:'de novo' cotranslational protein folding"/>
    <property type="evidence" value="ECO:0007669"/>
    <property type="project" value="TreeGrafter"/>
</dbReference>
<comment type="caution">
    <text evidence="5">The sequence shown here is derived from an EMBL/GenBank/DDBJ whole genome shotgun (WGS) entry which is preliminary data.</text>
</comment>
<organism evidence="5 6">
    <name type="scientific">Coleophoma crateriformis</name>
    <dbReference type="NCBI Taxonomy" id="565419"/>
    <lineage>
        <taxon>Eukaryota</taxon>
        <taxon>Fungi</taxon>
        <taxon>Dikarya</taxon>
        <taxon>Ascomycota</taxon>
        <taxon>Pezizomycotina</taxon>
        <taxon>Leotiomycetes</taxon>
        <taxon>Helotiales</taxon>
        <taxon>Dermateaceae</taxon>
        <taxon>Coleophoma</taxon>
    </lineage>
</organism>
<keyword evidence="3" id="KW-1133">Transmembrane helix</keyword>
<feature type="domain" description="Telomere length regulation protein conserved" evidence="4">
    <location>
        <begin position="616"/>
        <end position="727"/>
    </location>
</feature>
<dbReference type="InterPro" id="IPR038528">
    <property type="entry name" value="TEL2_C_sf"/>
</dbReference>
<dbReference type="FunFam" id="1.25.40.720:FF:000007">
    <property type="entry name" value="WGS project CABT00000000 data, contig 2.6"/>
    <property type="match status" value="1"/>
</dbReference>
<feature type="compositionally biased region" description="Acidic residues" evidence="2">
    <location>
        <begin position="572"/>
        <end position="587"/>
    </location>
</feature>
<evidence type="ECO:0000256" key="1">
    <source>
        <dbReference type="ARBA" id="ARBA00006133"/>
    </source>
</evidence>